<name>A0ABR4J1J2_9EURO</name>
<dbReference type="Pfam" id="PF08240">
    <property type="entry name" value="ADH_N"/>
    <property type="match status" value="1"/>
</dbReference>
<reference evidence="10 11" key="1">
    <citation type="submission" date="2024-07" db="EMBL/GenBank/DDBJ databases">
        <title>Section-level genome sequencing and comparative genomics of Aspergillus sections Usti and Cavernicolus.</title>
        <authorList>
            <consortium name="Lawrence Berkeley National Laboratory"/>
            <person name="Nybo J.L."/>
            <person name="Vesth T.C."/>
            <person name="Theobald S."/>
            <person name="Frisvad J.C."/>
            <person name="Larsen T.O."/>
            <person name="Kjaerboelling I."/>
            <person name="Rothschild-Mancinelli K."/>
            <person name="Lyhne E.K."/>
            <person name="Kogle M.E."/>
            <person name="Barry K."/>
            <person name="Clum A."/>
            <person name="Na H."/>
            <person name="Ledsgaard L."/>
            <person name="Lin J."/>
            <person name="Lipzen A."/>
            <person name="Kuo A."/>
            <person name="Riley R."/>
            <person name="Mondo S."/>
            <person name="LaButti K."/>
            <person name="Haridas S."/>
            <person name="Pangalinan J."/>
            <person name="Salamov A.A."/>
            <person name="Simmons B.A."/>
            <person name="Magnuson J.K."/>
            <person name="Chen J."/>
            <person name="Drula E."/>
            <person name="Henrissat B."/>
            <person name="Wiebenga A."/>
            <person name="Lubbers R.J."/>
            <person name="Gomes A.C."/>
            <person name="Makela M.R."/>
            <person name="Stajich J."/>
            <person name="Grigoriev I.V."/>
            <person name="Mortensen U.H."/>
            <person name="De vries R.P."/>
            <person name="Baker S.E."/>
            <person name="Andersen M.R."/>
        </authorList>
    </citation>
    <scope>NUCLEOTIDE SEQUENCE [LARGE SCALE GENOMIC DNA]</scope>
    <source>
        <strain evidence="10 11">CBS 600.67</strain>
    </source>
</reference>
<keyword evidence="3 7" id="KW-0479">Metal-binding</keyword>
<dbReference type="Proteomes" id="UP001610335">
    <property type="component" value="Unassembled WGS sequence"/>
</dbReference>
<accession>A0ABR4J1J2</accession>
<comment type="caution">
    <text evidence="10">The sequence shown here is derived from an EMBL/GenBank/DDBJ whole genome shotgun (WGS) entry which is preliminary data.</text>
</comment>
<evidence type="ECO:0000256" key="6">
    <source>
        <dbReference type="ARBA" id="ARBA00023027"/>
    </source>
</evidence>
<evidence type="ECO:0000313" key="11">
    <source>
        <dbReference type="Proteomes" id="UP001610335"/>
    </source>
</evidence>
<dbReference type="SUPFAM" id="SSF51735">
    <property type="entry name" value="NAD(P)-binding Rossmann-fold domains"/>
    <property type="match status" value="1"/>
</dbReference>
<sequence>MASTMRAVAQFGQAFNVSVIDRPIPNIISETDVVVRMNASAICGSDLHSYRVSSGFEEAPYLYGHEGIGHVVKVGDSVQFLTVGDYVVIPNNFDDGHFTLEPDSFNPGLSPGGPEGEDGRPGLQAEYARIPFADHSVIPVPINDSTNTSTLIDYLLVSDIFATGWSGVTWSGFEAGDSVAVFGAGPVGLLAAYSAILRGASRVYSVDRVQNRLDLAESIGAIPINFNESDPVEQILEREPGGVRRGVKAVGYEAVDASGAVDPDITLGQLLNVTARQGGIGVVGLFSSGLGAIDCGQAFGKSVSVNGGVVLPLQVASEIVPLIRSGEAHPSFIVSSVIGVEEAPEYFERFNRTQETKVVIEF</sequence>
<dbReference type="Gene3D" id="3.40.50.720">
    <property type="entry name" value="NAD(P)-binding Rossmann-like Domain"/>
    <property type="match status" value="1"/>
</dbReference>
<evidence type="ECO:0000259" key="9">
    <source>
        <dbReference type="Pfam" id="PF08240"/>
    </source>
</evidence>
<dbReference type="InterPro" id="IPR013149">
    <property type="entry name" value="ADH-like_C"/>
</dbReference>
<keyword evidence="4 7" id="KW-0862">Zinc</keyword>
<evidence type="ECO:0000256" key="1">
    <source>
        <dbReference type="ARBA" id="ARBA00001947"/>
    </source>
</evidence>
<feature type="domain" description="Alcohol dehydrogenase-like N-terminal" evidence="9">
    <location>
        <begin position="30"/>
        <end position="141"/>
    </location>
</feature>
<proteinExistence type="inferred from homology"/>
<dbReference type="InterPro" id="IPR036291">
    <property type="entry name" value="NAD(P)-bd_dom_sf"/>
</dbReference>
<comment type="cofactor">
    <cofactor evidence="1 7">
        <name>Zn(2+)</name>
        <dbReference type="ChEBI" id="CHEBI:29105"/>
    </cofactor>
</comment>
<dbReference type="Pfam" id="PF00107">
    <property type="entry name" value="ADH_zinc_N"/>
    <property type="match status" value="1"/>
</dbReference>
<evidence type="ECO:0000256" key="5">
    <source>
        <dbReference type="ARBA" id="ARBA00023002"/>
    </source>
</evidence>
<dbReference type="PANTHER" id="PTHR42813:SF3">
    <property type="entry name" value="GLUTATHIONE-INDEPENDENT FORMALDEHYDE DEHYDROGENASE"/>
    <property type="match status" value="1"/>
</dbReference>
<evidence type="ECO:0000256" key="7">
    <source>
        <dbReference type="RuleBase" id="RU361277"/>
    </source>
</evidence>
<dbReference type="SUPFAM" id="SSF50129">
    <property type="entry name" value="GroES-like"/>
    <property type="match status" value="1"/>
</dbReference>
<dbReference type="InterPro" id="IPR013154">
    <property type="entry name" value="ADH-like_N"/>
</dbReference>
<evidence type="ECO:0008006" key="12">
    <source>
        <dbReference type="Google" id="ProtNLM"/>
    </source>
</evidence>
<evidence type="ECO:0000313" key="10">
    <source>
        <dbReference type="EMBL" id="KAL2833903.1"/>
    </source>
</evidence>
<dbReference type="EMBL" id="JBFXLS010000003">
    <property type="protein sequence ID" value="KAL2833903.1"/>
    <property type="molecule type" value="Genomic_DNA"/>
</dbReference>
<protein>
    <recommendedName>
        <fullName evidence="12">GroES-like protein</fullName>
    </recommendedName>
</protein>
<organism evidence="10 11">
    <name type="scientific">Aspergillus cavernicola</name>
    <dbReference type="NCBI Taxonomy" id="176166"/>
    <lineage>
        <taxon>Eukaryota</taxon>
        <taxon>Fungi</taxon>
        <taxon>Dikarya</taxon>
        <taxon>Ascomycota</taxon>
        <taxon>Pezizomycotina</taxon>
        <taxon>Eurotiomycetes</taxon>
        <taxon>Eurotiomycetidae</taxon>
        <taxon>Eurotiales</taxon>
        <taxon>Aspergillaceae</taxon>
        <taxon>Aspergillus</taxon>
        <taxon>Aspergillus subgen. Nidulantes</taxon>
    </lineage>
</organism>
<dbReference type="PANTHER" id="PTHR42813">
    <property type="entry name" value="ZINC-TYPE ALCOHOL DEHYDROGENASE-LIKE"/>
    <property type="match status" value="1"/>
</dbReference>
<dbReference type="PROSITE" id="PS00059">
    <property type="entry name" value="ADH_ZINC"/>
    <property type="match status" value="1"/>
</dbReference>
<keyword evidence="6" id="KW-0520">NAD</keyword>
<comment type="similarity">
    <text evidence="2 7">Belongs to the zinc-containing alcohol dehydrogenase family.</text>
</comment>
<evidence type="ECO:0000259" key="8">
    <source>
        <dbReference type="Pfam" id="PF00107"/>
    </source>
</evidence>
<keyword evidence="11" id="KW-1185">Reference proteome</keyword>
<evidence type="ECO:0000256" key="2">
    <source>
        <dbReference type="ARBA" id="ARBA00008072"/>
    </source>
</evidence>
<gene>
    <name evidence="10" type="ORF">BDW59DRAFT_179519</name>
</gene>
<evidence type="ECO:0000256" key="3">
    <source>
        <dbReference type="ARBA" id="ARBA00022723"/>
    </source>
</evidence>
<dbReference type="Gene3D" id="3.90.180.10">
    <property type="entry name" value="Medium-chain alcohol dehydrogenases, catalytic domain"/>
    <property type="match status" value="1"/>
</dbReference>
<dbReference type="InterPro" id="IPR011032">
    <property type="entry name" value="GroES-like_sf"/>
</dbReference>
<keyword evidence="5" id="KW-0560">Oxidoreductase</keyword>
<feature type="domain" description="Alcohol dehydrogenase-like C-terminal" evidence="8">
    <location>
        <begin position="186"/>
        <end position="309"/>
    </location>
</feature>
<evidence type="ECO:0000256" key="4">
    <source>
        <dbReference type="ARBA" id="ARBA00022833"/>
    </source>
</evidence>
<dbReference type="InterPro" id="IPR002328">
    <property type="entry name" value="ADH_Zn_CS"/>
</dbReference>